<evidence type="ECO:0000259" key="6">
    <source>
        <dbReference type="SMART" id="SM00829"/>
    </source>
</evidence>
<keyword evidence="5" id="KW-0472">Membrane</keyword>
<dbReference type="Pfam" id="PF00107">
    <property type="entry name" value="ADH_zinc_N"/>
    <property type="match status" value="1"/>
</dbReference>
<dbReference type="Gene3D" id="3.40.50.720">
    <property type="entry name" value="NAD(P)-binding Rossmann-like Domain"/>
    <property type="match status" value="1"/>
</dbReference>
<dbReference type="OrthoDB" id="241504at2"/>
<dbReference type="STRING" id="700015.Corgl_0417"/>
<evidence type="ECO:0000313" key="8">
    <source>
        <dbReference type="Proteomes" id="UP000006851"/>
    </source>
</evidence>
<dbReference type="InterPro" id="IPR011032">
    <property type="entry name" value="GroES-like_sf"/>
</dbReference>
<dbReference type="SUPFAM" id="SSF50129">
    <property type="entry name" value="GroES-like"/>
    <property type="match status" value="1"/>
</dbReference>
<dbReference type="RefSeq" id="WP_013708278.1">
    <property type="nucleotide sequence ID" value="NC_015389.1"/>
</dbReference>
<dbReference type="PROSITE" id="PS00059">
    <property type="entry name" value="ADH_ZINC"/>
    <property type="match status" value="1"/>
</dbReference>
<dbReference type="InterPro" id="IPR036291">
    <property type="entry name" value="NAD(P)-bd_dom_sf"/>
</dbReference>
<dbReference type="SUPFAM" id="SSF51735">
    <property type="entry name" value="NAD(P)-binding Rossmann-fold domains"/>
    <property type="match status" value="1"/>
</dbReference>
<evidence type="ECO:0000256" key="1">
    <source>
        <dbReference type="ARBA" id="ARBA00022723"/>
    </source>
</evidence>
<dbReference type="GO" id="GO:0016491">
    <property type="term" value="F:oxidoreductase activity"/>
    <property type="evidence" value="ECO:0007669"/>
    <property type="project" value="UniProtKB-KW"/>
</dbReference>
<dbReference type="InterPro" id="IPR020843">
    <property type="entry name" value="ER"/>
</dbReference>
<dbReference type="HOGENOM" id="CLU_026673_11_0_11"/>
<gene>
    <name evidence="7" type="ordered locus">Corgl_0417</name>
</gene>
<reference evidence="8" key="1">
    <citation type="journal article" date="2013" name="Stand. Genomic Sci.">
        <title>Complete genome sequence of Coriobacterium glomerans type strain (PW2(T)) from the midgut of Pyrrhocoris apterus L. (red soldier bug).</title>
        <authorList>
            <person name="Stackebrandt E."/>
            <person name="Zeytun A."/>
            <person name="Lapidus A."/>
            <person name="Nolan M."/>
            <person name="Lucas S."/>
            <person name="Hammon N."/>
            <person name="Deshpande S."/>
            <person name="Cheng J.F."/>
            <person name="Tapia R."/>
            <person name="Goodwin L.A."/>
            <person name="Pitluck S."/>
            <person name="Liolios K."/>
            <person name="Pagani I."/>
            <person name="Ivanova N."/>
            <person name="Mavromatis K."/>
            <person name="Mikhailova N."/>
            <person name="Huntemann M."/>
            <person name="Pati A."/>
            <person name="Chen A."/>
            <person name="Palaniappan K."/>
            <person name="Chang Y.J."/>
            <person name="Land M."/>
            <person name="Hauser L."/>
            <person name="Rohde M."/>
            <person name="Pukall R."/>
            <person name="Goker M."/>
            <person name="Detter J.C."/>
            <person name="Woyke T."/>
            <person name="Bristow J."/>
            <person name="Eisen J.A."/>
            <person name="Markowitz V."/>
            <person name="Hugenholtz P."/>
            <person name="Kyrpides N.C."/>
            <person name="Klenk H.P."/>
        </authorList>
    </citation>
    <scope>NUCLEOTIDE SEQUENCE</scope>
    <source>
        <strain evidence="8">ATCC 49209 / DSM 20642 / JCM 10262 / PW2</strain>
    </source>
</reference>
<feature type="transmembrane region" description="Helical" evidence="5">
    <location>
        <begin position="163"/>
        <end position="183"/>
    </location>
</feature>
<proteinExistence type="inferred from homology"/>
<dbReference type="KEGG" id="cgo:Corgl_0417"/>
<dbReference type="InterPro" id="IPR013154">
    <property type="entry name" value="ADH-like_N"/>
</dbReference>
<name>F2NAK8_CORGP</name>
<keyword evidence="5" id="KW-0812">Transmembrane</keyword>
<sequence>MKALAITASKNMELVDIEVPSPGPDEVLIRVSYVGVCGSDLPRYFEGGVHQYPQVLGHEFSGVIERTGEGVCGLTPGTAVVVAPLVPCGTCDQCQQGNPQLCENYSFIGSRRPGAMAEYVTAPAKNCLKVPDALPLDIASTIEPLTVALHGMERVRIRPGARALILGAGTIGLMAVLALRALGIGEITVVDINESRLGVAREVGADRTINPARVDLDDHFGRYGLGEVVFETAGNHVTQVQAIRYADRCGKVVFIGTCTQPIDFDPETFELILRRELELTGSWMSYSAPFPGYVWNAALRYLATGEIDTSALITSTWSLEDAAEPFERMRAPGSSEVKVLYRIGG</sequence>
<dbReference type="eggNOG" id="COG1063">
    <property type="taxonomic scope" value="Bacteria"/>
</dbReference>
<dbReference type="EMBL" id="CP002628">
    <property type="protein sequence ID" value="AEB06535.1"/>
    <property type="molecule type" value="Genomic_DNA"/>
</dbReference>
<organism evidence="7 8">
    <name type="scientific">Coriobacterium glomerans (strain ATCC 49209 / DSM 20642 / JCM 10262 / PW2)</name>
    <dbReference type="NCBI Taxonomy" id="700015"/>
    <lineage>
        <taxon>Bacteria</taxon>
        <taxon>Bacillati</taxon>
        <taxon>Actinomycetota</taxon>
        <taxon>Coriobacteriia</taxon>
        <taxon>Coriobacteriales</taxon>
        <taxon>Coriobacteriaceae</taxon>
        <taxon>Coriobacterium</taxon>
    </lineage>
</organism>
<dbReference type="Gene3D" id="3.90.180.10">
    <property type="entry name" value="Medium-chain alcohol dehydrogenases, catalytic domain"/>
    <property type="match status" value="1"/>
</dbReference>
<evidence type="ECO:0000313" key="7">
    <source>
        <dbReference type="EMBL" id="AEB06535.1"/>
    </source>
</evidence>
<evidence type="ECO:0000256" key="4">
    <source>
        <dbReference type="RuleBase" id="RU361277"/>
    </source>
</evidence>
<dbReference type="GO" id="GO:0008270">
    <property type="term" value="F:zinc ion binding"/>
    <property type="evidence" value="ECO:0007669"/>
    <property type="project" value="InterPro"/>
</dbReference>
<comment type="similarity">
    <text evidence="4">Belongs to the zinc-containing alcohol dehydrogenase family.</text>
</comment>
<dbReference type="PANTHER" id="PTHR43401">
    <property type="entry name" value="L-THREONINE 3-DEHYDROGENASE"/>
    <property type="match status" value="1"/>
</dbReference>
<dbReference type="AlphaFoldDB" id="F2NAK8"/>
<feature type="domain" description="Enoyl reductase (ER)" evidence="6">
    <location>
        <begin position="7"/>
        <end position="254"/>
    </location>
</feature>
<evidence type="ECO:0000256" key="3">
    <source>
        <dbReference type="ARBA" id="ARBA00023002"/>
    </source>
</evidence>
<dbReference type="Proteomes" id="UP000006851">
    <property type="component" value="Chromosome"/>
</dbReference>
<dbReference type="PANTHER" id="PTHR43401:SF2">
    <property type="entry name" value="L-THREONINE 3-DEHYDROGENASE"/>
    <property type="match status" value="1"/>
</dbReference>
<dbReference type="SMART" id="SM00829">
    <property type="entry name" value="PKS_ER"/>
    <property type="match status" value="1"/>
</dbReference>
<dbReference type="InterPro" id="IPR013149">
    <property type="entry name" value="ADH-like_C"/>
</dbReference>
<accession>F2NAK8</accession>
<comment type="cofactor">
    <cofactor evidence="4">
        <name>Zn(2+)</name>
        <dbReference type="ChEBI" id="CHEBI:29105"/>
    </cofactor>
</comment>
<protein>
    <submittedName>
        <fullName evidence="7">Alcohol dehydrogenase GroES domain protein</fullName>
    </submittedName>
</protein>
<dbReference type="InterPro" id="IPR002328">
    <property type="entry name" value="ADH_Zn_CS"/>
</dbReference>
<keyword evidence="3" id="KW-0560">Oxidoreductase</keyword>
<keyword evidence="2 4" id="KW-0862">Zinc</keyword>
<dbReference type="Pfam" id="PF08240">
    <property type="entry name" value="ADH_N"/>
    <property type="match status" value="1"/>
</dbReference>
<evidence type="ECO:0000256" key="2">
    <source>
        <dbReference type="ARBA" id="ARBA00022833"/>
    </source>
</evidence>
<keyword evidence="8" id="KW-1185">Reference proteome</keyword>
<keyword evidence="5" id="KW-1133">Transmembrane helix</keyword>
<dbReference type="CDD" id="cd08236">
    <property type="entry name" value="sugar_DH"/>
    <property type="match status" value="1"/>
</dbReference>
<evidence type="ECO:0000256" key="5">
    <source>
        <dbReference type="SAM" id="Phobius"/>
    </source>
</evidence>
<keyword evidence="1 4" id="KW-0479">Metal-binding</keyword>
<dbReference type="InterPro" id="IPR050129">
    <property type="entry name" value="Zn_alcohol_dh"/>
</dbReference>